<evidence type="ECO:0000313" key="5">
    <source>
        <dbReference type="Proteomes" id="UP001299608"/>
    </source>
</evidence>
<proteinExistence type="predicted"/>
<dbReference type="EMBL" id="JAKNGE010000021">
    <property type="protein sequence ID" value="MCG4747103.1"/>
    <property type="molecule type" value="Genomic_DNA"/>
</dbReference>
<feature type="domain" description="Anti-sigma factor RsgI-like middle" evidence="3">
    <location>
        <begin position="79"/>
        <end position="202"/>
    </location>
</feature>
<evidence type="ECO:0000259" key="3">
    <source>
        <dbReference type="Pfam" id="PF23750"/>
    </source>
</evidence>
<feature type="transmembrane region" description="Helical" evidence="2">
    <location>
        <begin position="53"/>
        <end position="79"/>
    </location>
</feature>
<keyword evidence="2" id="KW-1133">Transmembrane helix</keyword>
<feature type="compositionally biased region" description="Basic and acidic residues" evidence="1">
    <location>
        <begin position="320"/>
        <end position="333"/>
    </location>
</feature>
<protein>
    <recommendedName>
        <fullName evidence="3">Anti-sigma factor RsgI-like middle domain-containing protein</fullName>
    </recommendedName>
</protein>
<reference evidence="4" key="1">
    <citation type="submission" date="2022-01" db="EMBL/GenBank/DDBJ databases">
        <title>Collection of gut derived symbiotic bacterial strains cultured from healthy donors.</title>
        <authorList>
            <person name="Lin H."/>
            <person name="Kohout C."/>
            <person name="Waligurski E."/>
            <person name="Pamer E.G."/>
        </authorList>
    </citation>
    <scope>NUCLEOTIDE SEQUENCE</scope>
    <source>
        <strain evidence="4">DFI.6.55</strain>
    </source>
</reference>
<feature type="compositionally biased region" description="Basic and acidic residues" evidence="1">
    <location>
        <begin position="182"/>
        <end position="196"/>
    </location>
</feature>
<dbReference type="RefSeq" id="WP_238053685.1">
    <property type="nucleotide sequence ID" value="NZ_JAKNGE010000021.1"/>
</dbReference>
<dbReference type="InterPro" id="IPR055431">
    <property type="entry name" value="RsgI_M"/>
</dbReference>
<keyword evidence="2" id="KW-0472">Membrane</keyword>
<feature type="region of interest" description="Disordered" evidence="1">
    <location>
        <begin position="182"/>
        <end position="358"/>
    </location>
</feature>
<evidence type="ECO:0000256" key="1">
    <source>
        <dbReference type="SAM" id="MobiDB-lite"/>
    </source>
</evidence>
<feature type="compositionally biased region" description="Basic and acidic residues" evidence="1">
    <location>
        <begin position="300"/>
        <end position="311"/>
    </location>
</feature>
<organism evidence="4 5">
    <name type="scientific">Enterocloster aldenensis</name>
    <dbReference type="NCBI Taxonomy" id="358742"/>
    <lineage>
        <taxon>Bacteria</taxon>
        <taxon>Bacillati</taxon>
        <taxon>Bacillota</taxon>
        <taxon>Clostridia</taxon>
        <taxon>Lachnospirales</taxon>
        <taxon>Lachnospiraceae</taxon>
        <taxon>Enterocloster</taxon>
    </lineage>
</organism>
<feature type="compositionally biased region" description="Basic and acidic residues" evidence="1">
    <location>
        <begin position="282"/>
        <end position="293"/>
    </location>
</feature>
<feature type="compositionally biased region" description="Acidic residues" evidence="1">
    <location>
        <begin position="334"/>
        <end position="358"/>
    </location>
</feature>
<gene>
    <name evidence="4" type="ORF">L0N08_16880</name>
</gene>
<dbReference type="Pfam" id="PF23750">
    <property type="entry name" value="RsgI_M"/>
    <property type="match status" value="1"/>
</dbReference>
<dbReference type="Proteomes" id="UP001299608">
    <property type="component" value="Unassembled WGS sequence"/>
</dbReference>
<name>A0AAW5BSW2_9FIRM</name>
<feature type="compositionally biased region" description="Basic and acidic residues" evidence="1">
    <location>
        <begin position="263"/>
        <end position="272"/>
    </location>
</feature>
<accession>A0AAW5BSW2</accession>
<comment type="caution">
    <text evidence="4">The sequence shown here is derived from an EMBL/GenBank/DDBJ whole genome shotgun (WGS) entry which is preliminary data.</text>
</comment>
<keyword evidence="2" id="KW-0812">Transmembrane</keyword>
<evidence type="ECO:0000256" key="2">
    <source>
        <dbReference type="SAM" id="Phobius"/>
    </source>
</evidence>
<feature type="compositionally biased region" description="Low complexity" evidence="1">
    <location>
        <begin position="210"/>
        <end position="233"/>
    </location>
</feature>
<dbReference type="AlphaFoldDB" id="A0AAW5BSW2"/>
<sequence>MTYLVMECHPAYAVVLDQAGRVIKVANMGYEVGQKVDYVIEQQHRPALLPMRVVSMVAAACLCLAVLGGGGYGACFLPYGTVHLTINPDVRMYVSYMDRVVGLEGLNEDGDRLIDQVPYKGKHAEEITGLLVGRAVDMGYLTDGGTVMVKADGGSARWKQKRESDIGNGLRRQFEGRMEVEIKVGDDAGDRKDTDANNRTPGQEVPVGQPAARPAASHRPSVPARPAAAPAVPKDAEEVEKNPGGGGTGDRDNRDDGDDGWDDRDKDDGGRDDGDEEDGRDDGDKEDRGRNDRDEEDDGRDDRDKDDGGRDDGDEEDGGRDDGDKEDSGRNDRDEEDDDHDEEDEEDGGRDGGDEEDD</sequence>
<evidence type="ECO:0000313" key="4">
    <source>
        <dbReference type="EMBL" id="MCG4747103.1"/>
    </source>
</evidence>